<feature type="transmembrane region" description="Helical" evidence="6">
    <location>
        <begin position="224"/>
        <end position="246"/>
    </location>
</feature>
<comment type="subcellular location">
    <subcellularLocation>
        <location evidence="1">Membrane</location>
        <topology evidence="1">Multi-pass membrane protein</topology>
    </subcellularLocation>
</comment>
<keyword evidence="4 6" id="KW-1133">Transmembrane helix</keyword>
<gene>
    <name evidence="7" type="ORF">PSM36_2728</name>
</gene>
<dbReference type="RefSeq" id="WP_076931349.1">
    <property type="nucleotide sequence ID" value="NZ_LT605205.1"/>
</dbReference>
<keyword evidence="3 6" id="KW-0812">Transmembrane</keyword>
<evidence type="ECO:0000256" key="3">
    <source>
        <dbReference type="ARBA" id="ARBA00022692"/>
    </source>
</evidence>
<dbReference type="KEGG" id="psac:PSM36_2728"/>
<feature type="transmembrane region" description="Helical" evidence="6">
    <location>
        <begin position="7"/>
        <end position="25"/>
    </location>
</feature>
<evidence type="ECO:0000313" key="8">
    <source>
        <dbReference type="Proteomes" id="UP000187464"/>
    </source>
</evidence>
<feature type="transmembrane region" description="Helical" evidence="6">
    <location>
        <begin position="61"/>
        <end position="87"/>
    </location>
</feature>
<keyword evidence="8" id="KW-1185">Reference proteome</keyword>
<dbReference type="Pfam" id="PF01594">
    <property type="entry name" value="AI-2E_transport"/>
    <property type="match status" value="1"/>
</dbReference>
<evidence type="ECO:0000256" key="4">
    <source>
        <dbReference type="ARBA" id="ARBA00022989"/>
    </source>
</evidence>
<evidence type="ECO:0000256" key="5">
    <source>
        <dbReference type="ARBA" id="ARBA00023136"/>
    </source>
</evidence>
<dbReference type="InterPro" id="IPR002549">
    <property type="entry name" value="AI-2E-like"/>
</dbReference>
<name>A0A1R3TD26_9BACT</name>
<dbReference type="EMBL" id="LT605205">
    <property type="protein sequence ID" value="SCD21524.1"/>
    <property type="molecule type" value="Genomic_DNA"/>
</dbReference>
<evidence type="ECO:0000256" key="2">
    <source>
        <dbReference type="ARBA" id="ARBA00009773"/>
    </source>
</evidence>
<accession>A0A1R3TD26</accession>
<dbReference type="STRING" id="1642647.PSM36_2728"/>
<proteinExistence type="inferred from homology"/>
<evidence type="ECO:0000256" key="1">
    <source>
        <dbReference type="ARBA" id="ARBA00004141"/>
    </source>
</evidence>
<comment type="similarity">
    <text evidence="2">Belongs to the autoinducer-2 exporter (AI-2E) (TC 2.A.86) family.</text>
</comment>
<dbReference type="GO" id="GO:0016020">
    <property type="term" value="C:membrane"/>
    <property type="evidence" value="ECO:0007669"/>
    <property type="project" value="UniProtKB-SubCell"/>
</dbReference>
<feature type="transmembrane region" description="Helical" evidence="6">
    <location>
        <begin position="258"/>
        <end position="282"/>
    </location>
</feature>
<evidence type="ECO:0000256" key="6">
    <source>
        <dbReference type="SAM" id="Phobius"/>
    </source>
</evidence>
<feature type="transmembrane region" description="Helical" evidence="6">
    <location>
        <begin position="139"/>
        <end position="161"/>
    </location>
</feature>
<evidence type="ECO:0000313" key="7">
    <source>
        <dbReference type="EMBL" id="SCD21524.1"/>
    </source>
</evidence>
<dbReference type="PANTHER" id="PTHR21716">
    <property type="entry name" value="TRANSMEMBRANE PROTEIN"/>
    <property type="match status" value="1"/>
</dbReference>
<sequence length="360" mass="39722">MPDRKNRYHRFVLLGLILLLSIIIFKELHPYLGGFFGAFTLFILLRGLMVRLVEKHNWRKGVSASVIVLGTTIFILIPLTGFGFLAVDTISGISIDPAQIIKSMREFSDIVEERIGITLFTPENLSFVPRAGSSIMQSLVSGLSSMVINGVIAIFLLYFMLVSYQSLENITHEILPFSEKNKRILREETKSIIQANAIGIPVVAITQGILAYIGYLSFGVSNPLVYAVLVACTTIIPVVGTSLVWVPIGISALTQGDIVRGVLLLCYGLLIIGGSDTILRFVLQKRLANIHPLITFFGVIMGLAMFGFWGIIFGPLLISLLLLFFNMYRHDFIPGSTAQPRVTTKEDGKGGILFRKRAAK</sequence>
<reference evidence="7 8" key="1">
    <citation type="submission" date="2016-08" db="EMBL/GenBank/DDBJ databases">
        <authorList>
            <person name="Seilhamer J.J."/>
        </authorList>
    </citation>
    <scope>NUCLEOTIDE SEQUENCE [LARGE SCALE GENOMIC DNA]</scope>
    <source>
        <strain evidence="7">M3/6</strain>
    </source>
</reference>
<feature type="transmembrane region" description="Helical" evidence="6">
    <location>
        <begin position="294"/>
        <end position="325"/>
    </location>
</feature>
<dbReference type="AlphaFoldDB" id="A0A1R3TD26"/>
<feature type="transmembrane region" description="Helical" evidence="6">
    <location>
        <begin position="192"/>
        <end position="218"/>
    </location>
</feature>
<keyword evidence="5 6" id="KW-0472">Membrane</keyword>
<protein>
    <submittedName>
        <fullName evidence="7">Putative PurR-regulated permease PerM</fullName>
    </submittedName>
</protein>
<dbReference type="Proteomes" id="UP000187464">
    <property type="component" value="Chromosome I"/>
</dbReference>
<organism evidence="7 8">
    <name type="scientific">Proteiniphilum saccharofermentans</name>
    <dbReference type="NCBI Taxonomy" id="1642647"/>
    <lineage>
        <taxon>Bacteria</taxon>
        <taxon>Pseudomonadati</taxon>
        <taxon>Bacteroidota</taxon>
        <taxon>Bacteroidia</taxon>
        <taxon>Bacteroidales</taxon>
        <taxon>Dysgonomonadaceae</taxon>
        <taxon>Proteiniphilum</taxon>
    </lineage>
</organism>
<dbReference type="PANTHER" id="PTHR21716:SF4">
    <property type="entry name" value="TRANSMEMBRANE PROTEIN 245"/>
    <property type="match status" value="1"/>
</dbReference>
<feature type="transmembrane region" description="Helical" evidence="6">
    <location>
        <begin position="31"/>
        <end position="49"/>
    </location>
</feature>